<evidence type="ECO:0000259" key="1">
    <source>
        <dbReference type="Pfam" id="PF03819"/>
    </source>
</evidence>
<dbReference type="Pfam" id="PF03819">
    <property type="entry name" value="MazG"/>
    <property type="match status" value="1"/>
</dbReference>
<name>A0A6J5MUV9_9CAUD</name>
<dbReference type="InterPro" id="IPR004518">
    <property type="entry name" value="MazG-like_dom"/>
</dbReference>
<evidence type="ECO:0000313" key="2">
    <source>
        <dbReference type="EMBL" id="CAB4150142.1"/>
    </source>
</evidence>
<dbReference type="CDD" id="cd11541">
    <property type="entry name" value="NTP-PPase_u4"/>
    <property type="match status" value="1"/>
</dbReference>
<organism evidence="2">
    <name type="scientific">uncultured Caudovirales phage</name>
    <dbReference type="NCBI Taxonomy" id="2100421"/>
    <lineage>
        <taxon>Viruses</taxon>
        <taxon>Duplodnaviria</taxon>
        <taxon>Heunggongvirae</taxon>
        <taxon>Uroviricota</taxon>
        <taxon>Caudoviricetes</taxon>
        <taxon>Peduoviridae</taxon>
        <taxon>Maltschvirus</taxon>
        <taxon>Maltschvirus maltsch</taxon>
    </lineage>
</organism>
<dbReference type="PIRSF" id="PIRSF006639">
    <property type="entry name" value="UCP006639_pph"/>
    <property type="match status" value="1"/>
</dbReference>
<reference evidence="2" key="1">
    <citation type="submission" date="2020-04" db="EMBL/GenBank/DDBJ databases">
        <authorList>
            <person name="Chiriac C."/>
            <person name="Salcher M."/>
            <person name="Ghai R."/>
            <person name="Kavagutti S V."/>
        </authorList>
    </citation>
    <scope>NUCLEOTIDE SEQUENCE</scope>
</reference>
<feature type="domain" description="NTP pyrophosphohydrolase MazG-like" evidence="1">
    <location>
        <begin position="25"/>
        <end position="92"/>
    </location>
</feature>
<proteinExistence type="predicted"/>
<dbReference type="InterPro" id="IPR011379">
    <property type="entry name" value="MazG-related_GP37"/>
</dbReference>
<dbReference type="SUPFAM" id="SSF101386">
    <property type="entry name" value="all-alpha NTP pyrophosphatases"/>
    <property type="match status" value="1"/>
</dbReference>
<dbReference type="Gene3D" id="1.10.287.1080">
    <property type="entry name" value="MazG-like"/>
    <property type="match status" value="1"/>
</dbReference>
<dbReference type="EMBL" id="LR796537">
    <property type="protein sequence ID" value="CAB4150142.1"/>
    <property type="molecule type" value="Genomic_DNA"/>
</dbReference>
<accession>A0A6J5MUV9</accession>
<sequence length="103" mass="11403">MHLNEYMHDALSFRLPSANALYALMNLSGEVGELMSLEAKAIRDGAKSDYLHQAKKELGDILWCLTAVASDYGFTLEDIAIGNIEKLTNRKTNNTIQGNGDDR</sequence>
<gene>
    <name evidence="2" type="ORF">UFOVP562_29</name>
</gene>
<protein>
    <submittedName>
        <fullName evidence="2">NTP-PPase_u4 domain containing protein</fullName>
    </submittedName>
</protein>